<feature type="modified residue" description="4-aspartylphosphate" evidence="1">
    <location>
        <position position="54"/>
    </location>
</feature>
<evidence type="ECO:0000259" key="2">
    <source>
        <dbReference type="PROSITE" id="PS50110"/>
    </source>
</evidence>
<evidence type="ECO:0000256" key="1">
    <source>
        <dbReference type="PROSITE-ProRule" id="PRU00169"/>
    </source>
</evidence>
<dbReference type="PROSITE" id="PS50110">
    <property type="entry name" value="RESPONSE_REGULATORY"/>
    <property type="match status" value="1"/>
</dbReference>
<feature type="domain" description="Response regulatory" evidence="2">
    <location>
        <begin position="5"/>
        <end position="119"/>
    </location>
</feature>
<comment type="caution">
    <text evidence="3">The sequence shown here is derived from an EMBL/GenBank/DDBJ whole genome shotgun (WGS) entry which is preliminary data.</text>
</comment>
<keyword evidence="1" id="KW-0597">Phosphoprotein</keyword>
<organism evidence="3 4">
    <name type="scientific">Candidatus Competibacter phosphatis</name>
    <dbReference type="NCBI Taxonomy" id="221280"/>
    <lineage>
        <taxon>Bacteria</taxon>
        <taxon>Pseudomonadati</taxon>
        <taxon>Pseudomonadota</taxon>
        <taxon>Gammaproteobacteria</taxon>
        <taxon>Candidatus Competibacteraceae</taxon>
        <taxon>Candidatus Competibacter</taxon>
    </lineage>
</organism>
<name>A0ABX1TGV3_9GAMM</name>
<dbReference type="SUPFAM" id="SSF52172">
    <property type="entry name" value="CheY-like"/>
    <property type="match status" value="1"/>
</dbReference>
<dbReference type="Pfam" id="PF00072">
    <property type="entry name" value="Response_reg"/>
    <property type="match status" value="1"/>
</dbReference>
<dbReference type="SMART" id="SM00448">
    <property type="entry name" value="REC"/>
    <property type="match status" value="1"/>
</dbReference>
<dbReference type="InterPro" id="IPR011006">
    <property type="entry name" value="CheY-like_superfamily"/>
</dbReference>
<sequence length="129" mass="13941">MADKTVFIVSEDPAIRDLLSGLVVAAGLRAEALPSMEMWFETTVPELPDCLVLDASVGDLVEPERLAEFAWACARIPVVVLVHRGAVQTAVQALKHGAMDVLQKPLRVEILLERIKQAVVEGGDEGATR</sequence>
<accession>A0ABX1TGV3</accession>
<proteinExistence type="predicted"/>
<dbReference type="EMBL" id="SPMZ01000003">
    <property type="protein sequence ID" value="NMQ17874.1"/>
    <property type="molecule type" value="Genomic_DNA"/>
</dbReference>
<dbReference type="Proteomes" id="UP000760480">
    <property type="component" value="Unassembled WGS sequence"/>
</dbReference>
<evidence type="ECO:0000313" key="4">
    <source>
        <dbReference type="Proteomes" id="UP000760480"/>
    </source>
</evidence>
<dbReference type="RefSeq" id="WP_169247129.1">
    <property type="nucleotide sequence ID" value="NZ_SPMZ01000003.1"/>
</dbReference>
<keyword evidence="4" id="KW-1185">Reference proteome</keyword>
<dbReference type="InterPro" id="IPR001789">
    <property type="entry name" value="Sig_transdc_resp-reg_receiver"/>
</dbReference>
<gene>
    <name evidence="3" type="ORF">E4P82_00835</name>
</gene>
<reference evidence="3 4" key="1">
    <citation type="submission" date="2019-03" db="EMBL/GenBank/DDBJ databases">
        <title>Metabolic reconstructions from genomes of highly enriched 'Candidatus Accumulibacter' and 'Candidatus Competibacter' bioreactor populations.</title>
        <authorList>
            <person name="Annavajhala M.K."/>
            <person name="Welles L."/>
            <person name="Abbas B."/>
            <person name="Sorokin D."/>
            <person name="Park H."/>
            <person name="Van Loosdrecht M."/>
            <person name="Chandran K."/>
        </authorList>
    </citation>
    <scope>NUCLEOTIDE SEQUENCE [LARGE SCALE GENOMIC DNA]</scope>
    <source>
        <strain evidence="3 4">SBR_G</strain>
    </source>
</reference>
<protein>
    <submittedName>
        <fullName evidence="3">Response regulator</fullName>
    </submittedName>
</protein>
<dbReference type="Gene3D" id="3.40.50.2300">
    <property type="match status" value="1"/>
</dbReference>
<evidence type="ECO:0000313" key="3">
    <source>
        <dbReference type="EMBL" id="NMQ17874.1"/>
    </source>
</evidence>